<protein>
    <submittedName>
        <fullName evidence="1">Uncharacterized protein</fullName>
    </submittedName>
</protein>
<evidence type="ECO:0000313" key="2">
    <source>
        <dbReference type="Proteomes" id="UP001054945"/>
    </source>
</evidence>
<dbReference type="AlphaFoldDB" id="A0AAV4U9E6"/>
<comment type="caution">
    <text evidence="1">The sequence shown here is derived from an EMBL/GenBank/DDBJ whole genome shotgun (WGS) entry which is preliminary data.</text>
</comment>
<name>A0AAV4U9E6_CAEEX</name>
<evidence type="ECO:0000313" key="1">
    <source>
        <dbReference type="EMBL" id="GIY54404.1"/>
    </source>
</evidence>
<keyword evidence="2" id="KW-1185">Reference proteome</keyword>
<reference evidence="1 2" key="1">
    <citation type="submission" date="2021-06" db="EMBL/GenBank/DDBJ databases">
        <title>Caerostris extrusa draft genome.</title>
        <authorList>
            <person name="Kono N."/>
            <person name="Arakawa K."/>
        </authorList>
    </citation>
    <scope>NUCLEOTIDE SEQUENCE [LARGE SCALE GENOMIC DNA]</scope>
</reference>
<organism evidence="1 2">
    <name type="scientific">Caerostris extrusa</name>
    <name type="common">Bark spider</name>
    <name type="synonym">Caerostris bankana</name>
    <dbReference type="NCBI Taxonomy" id="172846"/>
    <lineage>
        <taxon>Eukaryota</taxon>
        <taxon>Metazoa</taxon>
        <taxon>Ecdysozoa</taxon>
        <taxon>Arthropoda</taxon>
        <taxon>Chelicerata</taxon>
        <taxon>Arachnida</taxon>
        <taxon>Araneae</taxon>
        <taxon>Araneomorphae</taxon>
        <taxon>Entelegynae</taxon>
        <taxon>Araneoidea</taxon>
        <taxon>Araneidae</taxon>
        <taxon>Caerostris</taxon>
    </lineage>
</organism>
<sequence>MAASSVDVLEECCKSIESVLVSRYSKIQIPEYKEDTEPRKYQAGVERTKPISNNRILILKKLLMTIVFQHFKPIERMRLPSSIFSLVKDFLKNRTAVITMGSTLKSIISVENAIRNLFLAQSSGV</sequence>
<proteinExistence type="predicted"/>
<dbReference type="Proteomes" id="UP001054945">
    <property type="component" value="Unassembled WGS sequence"/>
</dbReference>
<gene>
    <name evidence="1" type="ORF">CEXT_422291</name>
</gene>
<dbReference type="EMBL" id="BPLR01012513">
    <property type="protein sequence ID" value="GIY54404.1"/>
    <property type="molecule type" value="Genomic_DNA"/>
</dbReference>
<accession>A0AAV4U9E6</accession>